<comment type="caution">
    <text evidence="1">The sequence shown here is derived from an EMBL/GenBank/DDBJ whole genome shotgun (WGS) entry which is preliminary data.</text>
</comment>
<dbReference type="AlphaFoldDB" id="A0A7W8EHG4"/>
<protein>
    <recommendedName>
        <fullName evidence="3">DUF1579 domain-containing protein</fullName>
    </recommendedName>
</protein>
<organism evidence="1 2">
    <name type="scientific">Nonomuraea endophytica</name>
    <dbReference type="NCBI Taxonomy" id="714136"/>
    <lineage>
        <taxon>Bacteria</taxon>
        <taxon>Bacillati</taxon>
        <taxon>Actinomycetota</taxon>
        <taxon>Actinomycetes</taxon>
        <taxon>Streptosporangiales</taxon>
        <taxon>Streptosporangiaceae</taxon>
        <taxon>Nonomuraea</taxon>
    </lineage>
</organism>
<evidence type="ECO:0008006" key="3">
    <source>
        <dbReference type="Google" id="ProtNLM"/>
    </source>
</evidence>
<accession>A0A7W8EHG4</accession>
<dbReference type="Proteomes" id="UP000568380">
    <property type="component" value="Unassembled WGS sequence"/>
</dbReference>
<dbReference type="RefSeq" id="WP_184965230.1">
    <property type="nucleotide sequence ID" value="NZ_JACHIN010000006.1"/>
</dbReference>
<keyword evidence="2" id="KW-1185">Reference proteome</keyword>
<dbReference type="EMBL" id="JACHIN010000006">
    <property type="protein sequence ID" value="MBB5079554.1"/>
    <property type="molecule type" value="Genomic_DNA"/>
</dbReference>
<reference evidence="1 2" key="1">
    <citation type="submission" date="2020-08" db="EMBL/GenBank/DDBJ databases">
        <title>Genomic Encyclopedia of Type Strains, Phase IV (KMG-IV): sequencing the most valuable type-strain genomes for metagenomic binning, comparative biology and taxonomic classification.</title>
        <authorList>
            <person name="Goeker M."/>
        </authorList>
    </citation>
    <scope>NUCLEOTIDE SEQUENCE [LARGE SCALE GENOMIC DNA]</scope>
    <source>
        <strain evidence="1 2">DSM 45385</strain>
    </source>
</reference>
<name>A0A7W8EHG4_9ACTN</name>
<evidence type="ECO:0000313" key="1">
    <source>
        <dbReference type="EMBL" id="MBB5079554.1"/>
    </source>
</evidence>
<gene>
    <name evidence="1" type="ORF">HNR40_005040</name>
</gene>
<proteinExistence type="predicted"/>
<evidence type="ECO:0000313" key="2">
    <source>
        <dbReference type="Proteomes" id="UP000568380"/>
    </source>
</evidence>
<sequence length="139" mass="15383">MTNKQLDALAGHWNSRGTTVGDAVEISGTDAYEWLAGGHFLVHRVDVRMGEEKVEAIEMIGPYDPDSDSWPMRAFDSSGNYGTMRATVDDDGVWTFAGETERATLRIARDGGAMSAVWERTEDGTTWSHWMDMAFTKSA</sequence>